<organism evidence="2 3">
    <name type="scientific">Exophiala dermatitidis</name>
    <name type="common">Black yeast-like fungus</name>
    <name type="synonym">Wangiella dermatitidis</name>
    <dbReference type="NCBI Taxonomy" id="5970"/>
    <lineage>
        <taxon>Eukaryota</taxon>
        <taxon>Fungi</taxon>
        <taxon>Dikarya</taxon>
        <taxon>Ascomycota</taxon>
        <taxon>Pezizomycotina</taxon>
        <taxon>Eurotiomycetes</taxon>
        <taxon>Chaetothyriomycetidae</taxon>
        <taxon>Chaetothyriales</taxon>
        <taxon>Herpotrichiellaceae</taxon>
        <taxon>Exophiala</taxon>
    </lineage>
</organism>
<evidence type="ECO:0000256" key="1">
    <source>
        <dbReference type="SAM" id="MobiDB-lite"/>
    </source>
</evidence>
<accession>A0AAN6IW47</accession>
<dbReference type="Proteomes" id="UP001161757">
    <property type="component" value="Unassembled WGS sequence"/>
</dbReference>
<feature type="region of interest" description="Disordered" evidence="1">
    <location>
        <begin position="1"/>
        <end position="77"/>
    </location>
</feature>
<sequence>MPQHPAEENTQSNIFDKVAKESSDSTASDHPIHNENSGPLKQATSEDLRSKGPQISEDMPPAASKDELKAKAQEMNK</sequence>
<feature type="compositionally biased region" description="Basic and acidic residues" evidence="1">
    <location>
        <begin position="64"/>
        <end position="77"/>
    </location>
</feature>
<proteinExistence type="predicted"/>
<dbReference type="EMBL" id="JAJGCB010000004">
    <property type="protein sequence ID" value="KAJ8993240.1"/>
    <property type="molecule type" value="Genomic_DNA"/>
</dbReference>
<gene>
    <name evidence="2" type="ORF">HRR80_003267</name>
</gene>
<name>A0AAN6IW47_EXODE</name>
<dbReference type="AlphaFoldDB" id="A0AAN6IW47"/>
<comment type="caution">
    <text evidence="2">The sequence shown here is derived from an EMBL/GenBank/DDBJ whole genome shotgun (WGS) entry which is preliminary data.</text>
</comment>
<evidence type="ECO:0000313" key="2">
    <source>
        <dbReference type="EMBL" id="KAJ8993240.1"/>
    </source>
</evidence>
<reference evidence="2" key="1">
    <citation type="submission" date="2023-01" db="EMBL/GenBank/DDBJ databases">
        <title>Exophiala dermititidis isolated from Cystic Fibrosis Patient.</title>
        <authorList>
            <person name="Kurbessoian T."/>
            <person name="Crocker A."/>
            <person name="Murante D."/>
            <person name="Hogan D.A."/>
            <person name="Stajich J.E."/>
        </authorList>
    </citation>
    <scope>NUCLEOTIDE SEQUENCE</scope>
    <source>
        <strain evidence="2">Ex8</strain>
    </source>
</reference>
<protein>
    <submittedName>
        <fullName evidence="2">Uncharacterized protein</fullName>
    </submittedName>
</protein>
<feature type="compositionally biased region" description="Polar residues" evidence="1">
    <location>
        <begin position="24"/>
        <end position="43"/>
    </location>
</feature>
<evidence type="ECO:0000313" key="3">
    <source>
        <dbReference type="Proteomes" id="UP001161757"/>
    </source>
</evidence>